<dbReference type="SUPFAM" id="SSF55785">
    <property type="entry name" value="PYP-like sensor domain (PAS domain)"/>
    <property type="match status" value="1"/>
</dbReference>
<evidence type="ECO:0008006" key="3">
    <source>
        <dbReference type="Google" id="ProtNLM"/>
    </source>
</evidence>
<reference evidence="1 2" key="1">
    <citation type="submission" date="2014-12" db="EMBL/GenBank/DDBJ databases">
        <title>16Stimator: statistical estimation of ribosomal gene copy numbers from draft genome assemblies.</title>
        <authorList>
            <person name="Perisin M.A."/>
            <person name="Vetter M."/>
            <person name="Gilbert J.A."/>
            <person name="Bergelson J."/>
        </authorList>
    </citation>
    <scope>NUCLEOTIDE SEQUENCE [LARGE SCALE GENOMIC DNA]</scope>
    <source>
        <strain evidence="1 2">MEJ076</strain>
    </source>
</reference>
<evidence type="ECO:0000313" key="2">
    <source>
        <dbReference type="Proteomes" id="UP000035017"/>
    </source>
</evidence>
<dbReference type="EMBL" id="JXQV01000030">
    <property type="protein sequence ID" value="KIP99203.1"/>
    <property type="molecule type" value="Genomic_DNA"/>
</dbReference>
<dbReference type="AlphaFoldDB" id="A0A0D0KIQ8"/>
<sequence>MKALIDLFWQRYSELKGAVGRNDAQTITNLDRELDTLLEGITSRQTMSSAEVLEQFRFAIDLLNEEAEDTGCVQRNSELLRKLVDRYIGAGLPYDGVAPDGESTTWSPYVILDEDKLDDLDARVFVVSPGYRINYTNAINANCYDATTNDLVGRHIAEFIGVHHFQQALREKLDACFKGQPAKYTYAETIDGRTVVRSYEMSPCFSPSYKLVGAIITVKELADRRNRVVA</sequence>
<organism evidence="1 2">
    <name type="scientific">Agrobacterium tumefaciens</name>
    <dbReference type="NCBI Taxonomy" id="358"/>
    <lineage>
        <taxon>Bacteria</taxon>
        <taxon>Pseudomonadati</taxon>
        <taxon>Pseudomonadota</taxon>
        <taxon>Alphaproteobacteria</taxon>
        <taxon>Hyphomicrobiales</taxon>
        <taxon>Rhizobiaceae</taxon>
        <taxon>Rhizobium/Agrobacterium group</taxon>
        <taxon>Agrobacterium</taxon>
        <taxon>Agrobacterium tumefaciens complex</taxon>
    </lineage>
</organism>
<dbReference type="InterPro" id="IPR035965">
    <property type="entry name" value="PAS-like_dom_sf"/>
</dbReference>
<gene>
    <name evidence="1" type="ORF">RU07_21400</name>
</gene>
<comment type="caution">
    <text evidence="1">The sequence shown here is derived from an EMBL/GenBank/DDBJ whole genome shotgun (WGS) entry which is preliminary data.</text>
</comment>
<protein>
    <recommendedName>
        <fullName evidence="3">PAS fold-4 domain-containing protein</fullName>
    </recommendedName>
</protein>
<name>A0A0D0KIQ8_AGRTU</name>
<dbReference type="Gene3D" id="3.30.450.20">
    <property type="entry name" value="PAS domain"/>
    <property type="match status" value="1"/>
</dbReference>
<dbReference type="OrthoDB" id="7865850at2"/>
<dbReference type="Proteomes" id="UP000035017">
    <property type="component" value="Unassembled WGS sequence"/>
</dbReference>
<proteinExistence type="predicted"/>
<accession>A0A0D0KIQ8</accession>
<evidence type="ECO:0000313" key="1">
    <source>
        <dbReference type="EMBL" id="KIP99203.1"/>
    </source>
</evidence>